<evidence type="ECO:0000256" key="1">
    <source>
        <dbReference type="ARBA" id="ARBA00006806"/>
    </source>
</evidence>
<dbReference type="GO" id="GO:0048487">
    <property type="term" value="F:beta-tubulin binding"/>
    <property type="evidence" value="ECO:0007669"/>
    <property type="project" value="InterPro"/>
</dbReference>
<dbReference type="GO" id="GO:0007023">
    <property type="term" value="P:post-chaperonin tubulin folding pathway"/>
    <property type="evidence" value="ECO:0007669"/>
    <property type="project" value="UniProtKB-UniRule"/>
</dbReference>
<dbReference type="OrthoDB" id="296187at2759"/>
<keyword evidence="3" id="KW-0963">Cytoplasm</keyword>
<proteinExistence type="inferred from homology"/>
<dbReference type="PANTHER" id="PTHR21500">
    <property type="entry name" value="TUBULIN-SPECIFIC CHAPERONE A"/>
    <property type="match status" value="1"/>
</dbReference>
<dbReference type="EMBL" id="KV419414">
    <property type="protein sequence ID" value="KZS91668.1"/>
    <property type="molecule type" value="Genomic_DNA"/>
</dbReference>
<dbReference type="GO" id="GO:0007021">
    <property type="term" value="P:tubulin complex assembly"/>
    <property type="evidence" value="ECO:0007669"/>
    <property type="project" value="UniProtKB-UniRule"/>
</dbReference>
<dbReference type="GO" id="GO:0005829">
    <property type="term" value="C:cytosol"/>
    <property type="evidence" value="ECO:0007669"/>
    <property type="project" value="TreeGrafter"/>
</dbReference>
<dbReference type="PANTHER" id="PTHR21500:SF0">
    <property type="entry name" value="TUBULIN-SPECIFIC CHAPERONE A"/>
    <property type="match status" value="1"/>
</dbReference>
<dbReference type="AlphaFoldDB" id="A0A164SNX0"/>
<name>A0A164SNX0_9AGAM</name>
<dbReference type="Proteomes" id="UP000076722">
    <property type="component" value="Unassembled WGS sequence"/>
</dbReference>
<keyword evidence="3" id="KW-0206">Cytoskeleton</keyword>
<accession>A0A164SNX0</accession>
<dbReference type="Gene3D" id="1.20.58.90">
    <property type="match status" value="1"/>
</dbReference>
<comment type="similarity">
    <text evidence="1 3">Belongs to the TBCA family.</text>
</comment>
<sequence>MSDSTSLKRQLKIKTGVVSRLMREHQMYRTETEDLKRRTDKLVAEAGDEWHIKNSRNMVEESKKMIVDTQERLGSAVADLRELYVSLRSDSSDGINESDELRQAEGVLELAST</sequence>
<keyword evidence="5" id="KW-1185">Reference proteome</keyword>
<comment type="subunit">
    <text evidence="3">Supercomplex made of cofactors A to E. Cofactors A and D function by capturing and stabilizing tubulin in a quasi-native conformation. Cofactor E binds to the cofactor D-tubulin complex; interaction with cofactor C then causes the release of tubulin polypeptides that are committed to the native state.</text>
</comment>
<dbReference type="GO" id="GO:0005874">
    <property type="term" value="C:microtubule"/>
    <property type="evidence" value="ECO:0007669"/>
    <property type="project" value="UniProtKB-KW"/>
</dbReference>
<gene>
    <name evidence="4" type="ORF">SISNIDRAFT_443114</name>
</gene>
<dbReference type="SUPFAM" id="SSF46988">
    <property type="entry name" value="Tubulin chaperone cofactor A"/>
    <property type="match status" value="1"/>
</dbReference>
<organism evidence="4 5">
    <name type="scientific">Sistotremastrum niveocremeum HHB9708</name>
    <dbReference type="NCBI Taxonomy" id="1314777"/>
    <lineage>
        <taxon>Eukaryota</taxon>
        <taxon>Fungi</taxon>
        <taxon>Dikarya</taxon>
        <taxon>Basidiomycota</taxon>
        <taxon>Agaricomycotina</taxon>
        <taxon>Agaricomycetes</taxon>
        <taxon>Sistotremastrales</taxon>
        <taxon>Sistotremastraceae</taxon>
        <taxon>Sertulicium</taxon>
        <taxon>Sertulicium niveocremeum</taxon>
    </lineage>
</organism>
<evidence type="ECO:0000313" key="4">
    <source>
        <dbReference type="EMBL" id="KZS91668.1"/>
    </source>
</evidence>
<comment type="subcellular location">
    <subcellularLocation>
        <location evidence="3">Cytoplasm</location>
        <location evidence="3">Cytoskeleton</location>
    </subcellularLocation>
</comment>
<dbReference type="Pfam" id="PF02970">
    <property type="entry name" value="TBCA"/>
    <property type="match status" value="1"/>
</dbReference>
<evidence type="ECO:0000313" key="5">
    <source>
        <dbReference type="Proteomes" id="UP000076722"/>
    </source>
</evidence>
<dbReference type="InterPro" id="IPR004226">
    <property type="entry name" value="TBCA"/>
</dbReference>
<dbReference type="InterPro" id="IPR036126">
    <property type="entry name" value="TBCA_sf"/>
</dbReference>
<evidence type="ECO:0000256" key="3">
    <source>
        <dbReference type="RuleBase" id="RU364030"/>
    </source>
</evidence>
<keyword evidence="2 3" id="KW-0143">Chaperone</keyword>
<dbReference type="STRING" id="1314777.A0A164SNX0"/>
<keyword evidence="3" id="KW-0493">Microtubule</keyword>
<evidence type="ECO:0000256" key="2">
    <source>
        <dbReference type="ARBA" id="ARBA00023186"/>
    </source>
</evidence>
<protein>
    <recommendedName>
        <fullName evidence="3">Tubulin-specific chaperone A</fullName>
    </recommendedName>
</protein>
<reference evidence="4 5" key="1">
    <citation type="journal article" date="2016" name="Mol. Biol. Evol.">
        <title>Comparative Genomics of Early-Diverging Mushroom-Forming Fungi Provides Insights into the Origins of Lignocellulose Decay Capabilities.</title>
        <authorList>
            <person name="Nagy L.G."/>
            <person name="Riley R."/>
            <person name="Tritt A."/>
            <person name="Adam C."/>
            <person name="Daum C."/>
            <person name="Floudas D."/>
            <person name="Sun H."/>
            <person name="Yadav J.S."/>
            <person name="Pangilinan J."/>
            <person name="Larsson K.H."/>
            <person name="Matsuura K."/>
            <person name="Barry K."/>
            <person name="Labutti K."/>
            <person name="Kuo R."/>
            <person name="Ohm R.A."/>
            <person name="Bhattacharya S.S."/>
            <person name="Shirouzu T."/>
            <person name="Yoshinaga Y."/>
            <person name="Martin F.M."/>
            <person name="Grigoriev I.V."/>
            <person name="Hibbett D.S."/>
        </authorList>
    </citation>
    <scope>NUCLEOTIDE SEQUENCE [LARGE SCALE GENOMIC DNA]</scope>
    <source>
        <strain evidence="4 5">HHB9708</strain>
    </source>
</reference>